<name>A0A4Q0MHU0_9HYPH</name>
<accession>A0A4Q0MHU0</accession>
<keyword evidence="3" id="KW-1185">Reference proteome</keyword>
<feature type="signal peptide" evidence="1">
    <location>
        <begin position="1"/>
        <end position="19"/>
    </location>
</feature>
<sequence length="145" mass="14669">MRALLTSLALSIAAASAAAAQPAEQPASPASAEELSPLFCTVTSAQLCSGESCSRAETFGQVKLPAQVLIHFGQKIIASTNADGFPHVTSIASLAEAGGDFILQGVDGPSGWMIHLGSADPKMTFTVASNDAVLTGIGACKKPPE</sequence>
<keyword evidence="1" id="KW-0732">Signal</keyword>
<dbReference type="RefSeq" id="WP_128777864.1">
    <property type="nucleotide sequence ID" value="NZ_RYFI01000011.1"/>
</dbReference>
<evidence type="ECO:0000256" key="1">
    <source>
        <dbReference type="SAM" id="SignalP"/>
    </source>
</evidence>
<gene>
    <name evidence="2" type="ORF">EK403_12770</name>
</gene>
<dbReference type="OrthoDB" id="8083365at2"/>
<feature type="chain" id="PRO_5020742214" evidence="1">
    <location>
        <begin position="20"/>
        <end position="145"/>
    </location>
</feature>
<comment type="caution">
    <text evidence="2">The sequence shown here is derived from an EMBL/GenBank/DDBJ whole genome shotgun (WGS) entry which is preliminary data.</text>
</comment>
<protein>
    <submittedName>
        <fullName evidence="2">Uncharacterized protein</fullName>
    </submittedName>
</protein>
<evidence type="ECO:0000313" key="3">
    <source>
        <dbReference type="Proteomes" id="UP000289708"/>
    </source>
</evidence>
<dbReference type="Proteomes" id="UP000289708">
    <property type="component" value="Unassembled WGS sequence"/>
</dbReference>
<dbReference type="AlphaFoldDB" id="A0A4Q0MHU0"/>
<evidence type="ECO:0000313" key="2">
    <source>
        <dbReference type="EMBL" id="RXF73004.1"/>
    </source>
</evidence>
<dbReference type="EMBL" id="RYFI01000011">
    <property type="protein sequence ID" value="RXF73004.1"/>
    <property type="molecule type" value="Genomic_DNA"/>
</dbReference>
<reference evidence="2 3" key="1">
    <citation type="submission" date="2018-12" db="EMBL/GenBank/DDBJ databases">
        <title>bacterium Hansschlegelia zhihuaiae S113.</title>
        <authorList>
            <person name="He J."/>
        </authorList>
    </citation>
    <scope>NUCLEOTIDE SEQUENCE [LARGE SCALE GENOMIC DNA]</scope>
    <source>
        <strain evidence="2 3">S 113</strain>
    </source>
</reference>
<organism evidence="2 3">
    <name type="scientific">Hansschlegelia zhihuaiae</name>
    <dbReference type="NCBI Taxonomy" id="405005"/>
    <lineage>
        <taxon>Bacteria</taxon>
        <taxon>Pseudomonadati</taxon>
        <taxon>Pseudomonadota</taxon>
        <taxon>Alphaproteobacteria</taxon>
        <taxon>Hyphomicrobiales</taxon>
        <taxon>Methylopilaceae</taxon>
        <taxon>Hansschlegelia</taxon>
    </lineage>
</organism>
<proteinExistence type="predicted"/>